<accession>A0A1Z5SZT5</accession>
<keyword evidence="2" id="KW-0880">Kelch repeat</keyword>
<dbReference type="STRING" id="1157616.A0A1Z5SZT5"/>
<feature type="coiled-coil region" evidence="6">
    <location>
        <begin position="1158"/>
        <end position="1227"/>
    </location>
</feature>
<feature type="coiled-coil region" evidence="6">
    <location>
        <begin position="860"/>
        <end position="898"/>
    </location>
</feature>
<feature type="compositionally biased region" description="Pro residues" evidence="7">
    <location>
        <begin position="577"/>
        <end position="589"/>
    </location>
</feature>
<comment type="caution">
    <text evidence="9">The sequence shown here is derived from an EMBL/GenBank/DDBJ whole genome shotgun (WGS) entry which is preliminary data.</text>
</comment>
<feature type="compositionally biased region" description="Low complexity" evidence="7">
    <location>
        <begin position="715"/>
        <end position="724"/>
    </location>
</feature>
<dbReference type="PROSITE" id="PS50181">
    <property type="entry name" value="FBOX"/>
    <property type="match status" value="1"/>
</dbReference>
<evidence type="ECO:0000256" key="3">
    <source>
        <dbReference type="ARBA" id="ARBA00022490"/>
    </source>
</evidence>
<dbReference type="SMART" id="SM00612">
    <property type="entry name" value="Kelch"/>
    <property type="match status" value="2"/>
</dbReference>
<feature type="region of interest" description="Disordered" evidence="7">
    <location>
        <begin position="489"/>
        <end position="808"/>
    </location>
</feature>
<dbReference type="EMBL" id="MUNK01000173">
    <property type="protein sequence ID" value="OTA27799.1"/>
    <property type="molecule type" value="Genomic_DNA"/>
</dbReference>
<feature type="compositionally biased region" description="Basic and acidic residues" evidence="7">
    <location>
        <begin position="547"/>
        <end position="564"/>
    </location>
</feature>
<feature type="compositionally biased region" description="Polar residues" evidence="7">
    <location>
        <begin position="1505"/>
        <end position="1539"/>
    </location>
</feature>
<feature type="compositionally biased region" description="Gly residues" evidence="7">
    <location>
        <begin position="523"/>
        <end position="544"/>
    </location>
</feature>
<feature type="region of interest" description="Disordered" evidence="7">
    <location>
        <begin position="1"/>
        <end position="155"/>
    </location>
</feature>
<feature type="compositionally biased region" description="Polar residues" evidence="7">
    <location>
        <begin position="701"/>
        <end position="710"/>
    </location>
</feature>
<feature type="compositionally biased region" description="Gly residues" evidence="7">
    <location>
        <begin position="96"/>
        <end position="111"/>
    </location>
</feature>
<feature type="compositionally biased region" description="Low complexity" evidence="7">
    <location>
        <begin position="755"/>
        <end position="770"/>
    </location>
</feature>
<dbReference type="Gene3D" id="1.20.5.1700">
    <property type="match status" value="1"/>
</dbReference>
<dbReference type="Proteomes" id="UP000194280">
    <property type="component" value="Unassembled WGS sequence"/>
</dbReference>
<feature type="compositionally biased region" description="Polar residues" evidence="7">
    <location>
        <begin position="35"/>
        <end position="48"/>
    </location>
</feature>
<dbReference type="OrthoDB" id="45365at2759"/>
<evidence type="ECO:0000256" key="4">
    <source>
        <dbReference type="ARBA" id="ARBA00022737"/>
    </source>
</evidence>
<evidence type="ECO:0000313" key="9">
    <source>
        <dbReference type="EMBL" id="OTA27799.1"/>
    </source>
</evidence>
<feature type="compositionally biased region" description="Basic and acidic residues" evidence="7">
    <location>
        <begin position="623"/>
        <end position="632"/>
    </location>
</feature>
<keyword evidence="5 6" id="KW-0175">Coiled coil</keyword>
<evidence type="ECO:0000259" key="8">
    <source>
        <dbReference type="PROSITE" id="PS50181"/>
    </source>
</evidence>
<feature type="region of interest" description="Disordered" evidence="7">
    <location>
        <begin position="1610"/>
        <end position="1664"/>
    </location>
</feature>
<evidence type="ECO:0000256" key="7">
    <source>
        <dbReference type="SAM" id="MobiDB-lite"/>
    </source>
</evidence>
<comment type="subcellular location">
    <subcellularLocation>
        <location evidence="1">Cytoplasm</location>
    </subcellularLocation>
</comment>
<feature type="compositionally biased region" description="Basic and acidic residues" evidence="7">
    <location>
        <begin position="1057"/>
        <end position="1077"/>
    </location>
</feature>
<feature type="region of interest" description="Disordered" evidence="7">
    <location>
        <begin position="1485"/>
        <end position="1545"/>
    </location>
</feature>
<dbReference type="FunFam" id="2.120.10.80:FF:000049">
    <property type="entry name" value="Cell polarity protein (Tea1)"/>
    <property type="match status" value="1"/>
</dbReference>
<feature type="compositionally biased region" description="Polar residues" evidence="7">
    <location>
        <begin position="680"/>
        <end position="691"/>
    </location>
</feature>
<gene>
    <name evidence="9" type="ORF">BTJ68_10388</name>
</gene>
<dbReference type="GO" id="GO:0051285">
    <property type="term" value="C:cell cortex of cell tip"/>
    <property type="evidence" value="ECO:0007669"/>
    <property type="project" value="TreeGrafter"/>
</dbReference>
<evidence type="ECO:0000256" key="1">
    <source>
        <dbReference type="ARBA" id="ARBA00004496"/>
    </source>
</evidence>
<feature type="coiled-coil region" evidence="6">
    <location>
        <begin position="1276"/>
        <end position="1472"/>
    </location>
</feature>
<feature type="compositionally biased region" description="Polar residues" evidence="7">
    <location>
        <begin position="56"/>
        <end position="65"/>
    </location>
</feature>
<dbReference type="Gene3D" id="2.120.10.80">
    <property type="entry name" value="Kelch-type beta propeller"/>
    <property type="match status" value="1"/>
</dbReference>
<dbReference type="InterPro" id="IPR006652">
    <property type="entry name" value="Kelch_1"/>
</dbReference>
<feature type="region of interest" description="Disordered" evidence="7">
    <location>
        <begin position="2491"/>
        <end position="2517"/>
    </location>
</feature>
<dbReference type="PANTHER" id="PTHR23244">
    <property type="entry name" value="KELCH REPEAT DOMAIN"/>
    <property type="match status" value="1"/>
</dbReference>
<evidence type="ECO:0000256" key="5">
    <source>
        <dbReference type="ARBA" id="ARBA00023054"/>
    </source>
</evidence>
<reference evidence="9 10" key="1">
    <citation type="submission" date="2017-01" db="EMBL/GenBank/DDBJ databases">
        <title>The recent genome duplication of the halophilic yeast Hortaea werneckii: insights from long-read sequencing.</title>
        <authorList>
            <person name="Sinha S."/>
            <person name="Flibotte S."/>
            <person name="Neira M."/>
            <person name="Lenassi M."/>
            <person name="Gostincar C."/>
            <person name="Stajich J.E."/>
            <person name="Nislow C.E."/>
        </authorList>
    </citation>
    <scope>NUCLEOTIDE SEQUENCE [LARGE SCALE GENOMIC DNA]</scope>
    <source>
        <strain evidence="9 10">EXF-2000</strain>
    </source>
</reference>
<feature type="compositionally biased region" description="Basic and acidic residues" evidence="7">
    <location>
        <begin position="2497"/>
        <end position="2517"/>
    </location>
</feature>
<dbReference type="GO" id="GO:0061245">
    <property type="term" value="P:establishment or maintenance of bipolar cell polarity"/>
    <property type="evidence" value="ECO:0007669"/>
    <property type="project" value="TreeGrafter"/>
</dbReference>
<feature type="compositionally biased region" description="Gly residues" evidence="7">
    <location>
        <begin position="1490"/>
        <end position="1501"/>
    </location>
</feature>
<protein>
    <recommendedName>
        <fullName evidence="8">F-box domain-containing protein</fullName>
    </recommendedName>
</protein>
<keyword evidence="3" id="KW-0963">Cytoplasm</keyword>
<dbReference type="Pfam" id="PF24681">
    <property type="entry name" value="Kelch_KLHDC2_KLHL20_DRC7"/>
    <property type="match status" value="1"/>
</dbReference>
<proteinExistence type="predicted"/>
<sequence length="2517" mass="277503">MSFLFKSSKKSSGSGSGTPSTALPPATREIRSSDGPGSQQSQIPTRNGATKPGSPTPGQKGSVSNSLSSIAESGSRSGSAPPQETKQAEFMRQNGGLAGNLGNGMAGGAGMGMARQGALSPEQKTLRDKNQDQQLGQRLPAQQGRSTPQDASPYPWSQKRLTFTVSHTNPFPRYGPAVNATSSKDGSIYLMGGLINGSTVKGDLWMVEAGVGDSMTCYPVATTSEGPGPRVGHASLLVGNAFIVFGGDTKMDEGDSLDDTLYLLNTSTKQWSRALPAGPRPPGRYGHTLNILGSKIYIFGGQVEGYFFNDLVAFDLNALQQSTNRWEILIQNTIDGGPPHGQIPPARTNHTMVSWNDRLYLFGGTDGVSWFNDVWSYDPRTNSWTQLECIGYIPSPREGHAASLVGDVMYIFGGRTESGDDLGDLAAFRISSRRWYTFQNMGPSPSPRSGHSMTTVGKNIVILAGEPSSAPRDPVELGLAYFLDTSKIRYPPDSASQTPASERVQGTRRPSGEKMAGQPVLMGPGGGIGSQAGGRQGSAQGGGPAELMERQRVGSGEGRMRAESGSRLPRIAGPGQAPSPAPQGPPPAAPGQAPQSGPRVNGVATSRQPTRPPERALSPANEVSERARRFESLDINSPGARASPGPVEARMPTSPKFAPSGEEHANSLYFDNSEGHGEEGSSQNRQGSNGASGPYRKVETYQPSQDQSAEGQLGRSSSRSQSQQMHGRFGSIGGSDSRAGGSDMINRLDNETPRQSIDQQQGLQQQQPEQLPKVRQLQAEEGDQPQDSGIGSSPSLSQAQHDDIQKELDGLKSKNAWLASELALAKKSGYAARSSADSPVLDERAAEVFADDDRPLIEALLRMRSELSRVQNTIEEQAKNAAEKIGEMEKQRDTAVQEAVFAKARLAGQPSGDGSSARGTPDTEREGTMSKKLAASLAAQSELSRKVEGLMQEIEDERKGRALAEDTAQAAEKRATELDQYRQQHSSEIETLRSELHDAQTQAREVSASHSEVSAQHQMLSMDKQELSSRLETALEEAKGHTGILERLREAVQSSTERAETLERTLEKEKGERGELEQQLRQLRTEHESRGAELEGASNKLREAEEMAGKHREEARTHREAVLAGLGKINERNLNTTSAADERVGALQQQLESAHLMVRQNQAAADAASEKLRRAEERIAGLEAYQEQASREGLGIRKQLQQALKEHQTAKEERMQAEQKYQSQMLETNALAVQHASLKDILAERGINAAEVRKSRAMDSPNSLSNRFSAPDLHRVKELEQQLEASLKSHDEMKSQFEEVSERDEKMKREYEEKLTALDNDHQAAVKYLRGTEKMLSKMKQELQRVKNENGDLKKKVEKVGSRDGTPTGRDVEWEQEREKLKKEVSDAQDELKSNVSTLEGRINEMQAQLSTAQTELEQARTSHATSRADLSTLQATHTQTRGDIEKLQKENSLLEERARDAENKVQLLLDQVEHSVDNYRRQSRMAEGGNVGPNGIGAGAGHQRNLSAASSQATPQIGHSRNLSEGAESTYSDVTNSVAGGDDGRNSMALDSLATELDALRTHWETTNKNYRLSDKFDFGDRGHAAGSTAPGNGSGAGGLAEWRRGLEMEDDDTSRPTSSGGTIKGDGESEDGKTGQTAPVAGQKQSEAVSTPGASGHRPGSREQTIMSDLMLLHQLPEELLQDILDRLEDSHLRRFNLASRWCYEKAAPLLWREVTLMDCRAEKDGSTLKDEHDDTPLIRKLLLLATRPDLASHVQVVTHRCHLPPPAIFNELPRSTFSSQTLSIDPRTIWLAQLAVRHMTKVTTLRIIFGHPNLTDALLRCFFDKSRSKTSPIRKLWLECCRVSVGLNAHLHEHPYGLPLELDFTGLESVRFRRLPLRPGEPLAGAMPLYHSVHARSNILWEMQDGMGGQYITTAHDLRREQLVGEEHWNWSVAEENPSLIEEGVYHDETSPLQRMFRFANTWDDEIYSKMEGEMTAGELSLVNERHVPNHLKRAELAHRGTWLDPLDLEPLSAAQQWKRAQREKIPSSQAALHMLANASQTITSLTIDWIFTMPSNLGYSRDPIGQQRWVDLFIDLFSLRFPHLRAFQFRNAVVFETQLPHGMYLFDRSYLNQRESLPGQPDDAFTLRQDQLEKLDTLCLSFIESHQNLQCLAWPMDHFFSESTLPSDLVDRVDGTIENLSRSLVDLRVDTLYSGVCDLQTESHRSPHAGARERRRRFIEHFAAKMKKLESIKVEGGMPRDERRETLRALHACPLRKIVLIGICSPLGNTWGHEGRDLAEQLSQDELEALEGEHKDAIWKHGTSRPEPPPPDFQFVASYEWPPGPPMIHTIASMHADTVTELKFCGYKGSPVLLTPTPVTTPMLSALKHFHKLESFVFSMWLSTVFEGAPRDAEIISYWLQSRSPSSTALVRVTDEEPQGWEKELLTKYAPDALARRITSFIGPYLSEQAKGKRGGVHVRASFCIGDWGGIFDVDLRIGKDGQGSDVCLSHQGPREEHEAGRRKSKLDSRRWF</sequence>
<feature type="compositionally biased region" description="Low complexity" evidence="7">
    <location>
        <begin position="66"/>
        <end position="80"/>
    </location>
</feature>
<feature type="compositionally biased region" description="Polar residues" evidence="7">
    <location>
        <begin position="1645"/>
        <end position="1655"/>
    </location>
</feature>
<name>A0A1Z5SZT5_HORWE</name>
<dbReference type="SUPFAM" id="SSF117281">
    <property type="entry name" value="Kelch motif"/>
    <property type="match status" value="1"/>
</dbReference>
<evidence type="ECO:0000256" key="2">
    <source>
        <dbReference type="ARBA" id="ARBA00022441"/>
    </source>
</evidence>
<dbReference type="VEuPathDB" id="FungiDB:BTJ68_10388"/>
<evidence type="ECO:0000256" key="6">
    <source>
        <dbReference type="SAM" id="Coils"/>
    </source>
</evidence>
<dbReference type="InParanoid" id="A0A1Z5SZT5"/>
<evidence type="ECO:0000313" key="10">
    <source>
        <dbReference type="Proteomes" id="UP000194280"/>
    </source>
</evidence>
<feature type="domain" description="F-box" evidence="8">
    <location>
        <begin position="1672"/>
        <end position="1717"/>
    </location>
</feature>
<dbReference type="PANTHER" id="PTHR23244:SF456">
    <property type="entry name" value="MULTIPLE EPIDERMAL GROWTH FACTOR-LIKE DOMAINS PROTEIN 8"/>
    <property type="match status" value="1"/>
</dbReference>
<keyword evidence="10" id="KW-1185">Reference proteome</keyword>
<feature type="region of interest" description="Disordered" evidence="7">
    <location>
        <begin position="905"/>
        <end position="930"/>
    </location>
</feature>
<dbReference type="InterPro" id="IPR001810">
    <property type="entry name" value="F-box_dom"/>
</dbReference>
<organism evidence="9 10">
    <name type="scientific">Hortaea werneckii EXF-2000</name>
    <dbReference type="NCBI Taxonomy" id="1157616"/>
    <lineage>
        <taxon>Eukaryota</taxon>
        <taxon>Fungi</taxon>
        <taxon>Dikarya</taxon>
        <taxon>Ascomycota</taxon>
        <taxon>Pezizomycotina</taxon>
        <taxon>Dothideomycetes</taxon>
        <taxon>Dothideomycetidae</taxon>
        <taxon>Mycosphaerellales</taxon>
        <taxon>Teratosphaeriaceae</taxon>
        <taxon>Hortaea</taxon>
    </lineage>
</organism>
<feature type="compositionally biased region" description="Polar residues" evidence="7">
    <location>
        <begin position="785"/>
        <end position="799"/>
    </location>
</feature>
<dbReference type="InterPro" id="IPR015915">
    <property type="entry name" value="Kelch-typ_b-propeller"/>
</dbReference>
<keyword evidence="4" id="KW-0677">Repeat</keyword>
<feature type="region of interest" description="Disordered" evidence="7">
    <location>
        <begin position="1051"/>
        <end position="1077"/>
    </location>
</feature>